<dbReference type="PANTHER" id="PTHR45138">
    <property type="entry name" value="REGULATORY COMPONENTS OF SENSORY TRANSDUCTION SYSTEM"/>
    <property type="match status" value="1"/>
</dbReference>
<feature type="transmembrane region" description="Helical" evidence="1">
    <location>
        <begin position="306"/>
        <end position="326"/>
    </location>
</feature>
<dbReference type="InterPro" id="IPR043128">
    <property type="entry name" value="Rev_trsase/Diguanyl_cyclase"/>
</dbReference>
<reference evidence="3 4" key="1">
    <citation type="submission" date="2019-08" db="EMBL/GenBank/DDBJ databases">
        <title>In-depth cultivation of the pig gut microbiome towards novel bacterial diversity and tailored functional studies.</title>
        <authorList>
            <person name="Wylensek D."/>
            <person name="Hitch T.C.A."/>
            <person name="Clavel T."/>
        </authorList>
    </citation>
    <scope>NUCLEOTIDE SEQUENCE [LARGE SCALE GENOMIC DNA]</scope>
    <source>
        <strain evidence="3 4">MUC/MUC-530-WT-4D</strain>
    </source>
</reference>
<evidence type="ECO:0000256" key="1">
    <source>
        <dbReference type="SAM" id="Phobius"/>
    </source>
</evidence>
<dbReference type="GO" id="GO:1902201">
    <property type="term" value="P:negative regulation of bacterial-type flagellum-dependent cell motility"/>
    <property type="evidence" value="ECO:0007669"/>
    <property type="project" value="TreeGrafter"/>
</dbReference>
<feature type="transmembrane region" description="Helical" evidence="1">
    <location>
        <begin position="338"/>
        <end position="360"/>
    </location>
</feature>
<dbReference type="InterPro" id="IPR050469">
    <property type="entry name" value="Diguanylate_Cyclase"/>
</dbReference>
<feature type="transmembrane region" description="Helical" evidence="1">
    <location>
        <begin position="181"/>
        <end position="201"/>
    </location>
</feature>
<evidence type="ECO:0000313" key="3">
    <source>
        <dbReference type="EMBL" id="MST74959.1"/>
    </source>
</evidence>
<proteinExistence type="predicted"/>
<dbReference type="NCBIfam" id="TIGR00254">
    <property type="entry name" value="GGDEF"/>
    <property type="match status" value="1"/>
</dbReference>
<keyword evidence="1" id="KW-0812">Transmembrane</keyword>
<keyword evidence="1" id="KW-0472">Membrane</keyword>
<feature type="transmembrane region" description="Helical" evidence="1">
    <location>
        <begin position="12"/>
        <end position="33"/>
    </location>
</feature>
<dbReference type="PANTHER" id="PTHR45138:SF9">
    <property type="entry name" value="DIGUANYLATE CYCLASE DGCM-RELATED"/>
    <property type="match status" value="1"/>
</dbReference>
<keyword evidence="1" id="KW-1133">Transmembrane helix</keyword>
<dbReference type="AlphaFoldDB" id="A0A6L5YSM2"/>
<feature type="transmembrane region" description="Helical" evidence="1">
    <location>
        <begin position="250"/>
        <end position="267"/>
    </location>
</feature>
<protein>
    <submittedName>
        <fullName evidence="3">GGDEF domain-containing protein</fullName>
    </submittedName>
</protein>
<dbReference type="GO" id="GO:0005886">
    <property type="term" value="C:plasma membrane"/>
    <property type="evidence" value="ECO:0007669"/>
    <property type="project" value="TreeGrafter"/>
</dbReference>
<dbReference type="EMBL" id="VUNI01000011">
    <property type="protein sequence ID" value="MST74959.1"/>
    <property type="molecule type" value="Genomic_DNA"/>
</dbReference>
<feature type="transmembrane region" description="Helical" evidence="1">
    <location>
        <begin position="366"/>
        <end position="384"/>
    </location>
</feature>
<dbReference type="GO" id="GO:0052621">
    <property type="term" value="F:diguanylate cyclase activity"/>
    <property type="evidence" value="ECO:0007669"/>
    <property type="project" value="TreeGrafter"/>
</dbReference>
<gene>
    <name evidence="3" type="ORF">FYJ75_07930</name>
</gene>
<dbReference type="SUPFAM" id="SSF55073">
    <property type="entry name" value="Nucleotide cyclase"/>
    <property type="match status" value="1"/>
</dbReference>
<dbReference type="PROSITE" id="PS50887">
    <property type="entry name" value="GGDEF"/>
    <property type="match status" value="1"/>
</dbReference>
<dbReference type="InterPro" id="IPR000160">
    <property type="entry name" value="GGDEF_dom"/>
</dbReference>
<comment type="caution">
    <text evidence="3">The sequence shown here is derived from an EMBL/GenBank/DDBJ whole genome shotgun (WGS) entry which is preliminary data.</text>
</comment>
<dbReference type="Proteomes" id="UP000474024">
    <property type="component" value="Unassembled WGS sequence"/>
</dbReference>
<evidence type="ECO:0000259" key="2">
    <source>
        <dbReference type="PROSITE" id="PS50887"/>
    </source>
</evidence>
<dbReference type="Gene3D" id="3.30.70.270">
    <property type="match status" value="1"/>
</dbReference>
<name>A0A6L5YSM2_9FIRM</name>
<evidence type="ECO:0000313" key="4">
    <source>
        <dbReference type="Proteomes" id="UP000474024"/>
    </source>
</evidence>
<dbReference type="GO" id="GO:0043709">
    <property type="term" value="P:cell adhesion involved in single-species biofilm formation"/>
    <property type="evidence" value="ECO:0007669"/>
    <property type="project" value="TreeGrafter"/>
</dbReference>
<keyword evidence="4" id="KW-1185">Reference proteome</keyword>
<dbReference type="SMART" id="SM00267">
    <property type="entry name" value="GGDEF"/>
    <property type="match status" value="1"/>
</dbReference>
<feature type="transmembrane region" description="Helical" evidence="1">
    <location>
        <begin position="213"/>
        <end position="230"/>
    </location>
</feature>
<feature type="domain" description="GGDEF" evidence="2">
    <location>
        <begin position="431"/>
        <end position="560"/>
    </location>
</feature>
<feature type="transmembrane region" description="Helical" evidence="1">
    <location>
        <begin position="279"/>
        <end position="300"/>
    </location>
</feature>
<dbReference type="RefSeq" id="WP_154429922.1">
    <property type="nucleotide sequence ID" value="NZ_VUNI01000011.1"/>
</dbReference>
<dbReference type="InterPro" id="IPR029787">
    <property type="entry name" value="Nucleotide_cyclase"/>
</dbReference>
<sequence>MNRNDKARKYRDLPLGILGVFILVIFILLFVLAPKTTRGFHIEETSRMRNEFTVSWGSQKQTMTLPGSIKNPEKEVITMTTTLPEKTEYSVNSILVYSRQSRIKIYQAGEMIYDSGEAATTPYPLAYGSFWNSVRLKPGWQGEELKIEIQPMFAQSAVSGYLPAVYLGSESSFLYMVLENGALAAGQSLLLILLGLYFAFMGAFFEHQKKTDSLCFLGFFAIDVGAWMLLESHVLQLFMSRLAVYSFFEYITYDLMPIFIVRFLLSYEEFREKKYMKLLYYSGIAIVLALLLAAITGHGYLFRTQIAVQIYIMVSLVCFIIALISLRKGKKRFQDRRLIHGIWILIVSTICEFIQFFLINRGESGVILRMGLLIFIGYLGITLMQEGRKLRAGDYETAALAAMAYKDGLTGMANRAAYEADKTKLEGQQNTAVIVMVADMNGLKFINDQYGHASGDQAICTVGEMMQQAFDQIGKSYRIGGDEFCVLAEGIEMEQFEKVCQSFLRNMEQIQSEYPIEVAIGVEHGVSKNMDDIFKSADATMYQCKMKMKEERNHTGRNRQ</sequence>
<dbReference type="CDD" id="cd01949">
    <property type="entry name" value="GGDEF"/>
    <property type="match status" value="1"/>
</dbReference>
<dbReference type="Pfam" id="PF00990">
    <property type="entry name" value="GGDEF"/>
    <property type="match status" value="1"/>
</dbReference>
<organism evidence="3 4">
    <name type="scientific">Roseburia porci</name>
    <dbReference type="NCBI Taxonomy" id="2605790"/>
    <lineage>
        <taxon>Bacteria</taxon>
        <taxon>Bacillati</taxon>
        <taxon>Bacillota</taxon>
        <taxon>Clostridia</taxon>
        <taxon>Lachnospirales</taxon>
        <taxon>Lachnospiraceae</taxon>
        <taxon>Roseburia</taxon>
    </lineage>
</organism>
<accession>A0A6L5YSM2</accession>